<dbReference type="AlphaFoldDB" id="A0A1G4K5J7"/>
<dbReference type="GO" id="GO:0006083">
    <property type="term" value="P:acetate metabolic process"/>
    <property type="evidence" value="ECO:0007669"/>
    <property type="project" value="EnsemblFungi"/>
</dbReference>
<sequence>MSLKYQKFLLFGDSITEFAFNTRMEDGKGDQFSLGAALCRDYTRKLDIVQRGFSGYTSRWALKLLPQILESEVSSEIVLCTIFFGTNDAASAGNQRVELPEFKQNITTLVHMLKAKDIHPILVGPALHDEKNWTLSKPDQAIQKVFRSSNRNKLYSDTLKDIATAEDVGFVDLHKAFTVQGGSHWQELLCDGVHFTGKGYEVFYNALLDTIRATYPQYAPESVSYKLPNWREVQADGSNLDRIL</sequence>
<name>A0A1G4K5J7_9SACH</name>
<dbReference type="OrthoDB" id="671439at2759"/>
<evidence type="ECO:0000259" key="1">
    <source>
        <dbReference type="Pfam" id="PF13472"/>
    </source>
</evidence>
<feature type="domain" description="SGNH hydrolase-type esterase" evidence="1">
    <location>
        <begin position="10"/>
        <end position="202"/>
    </location>
</feature>
<dbReference type="InterPro" id="IPR013830">
    <property type="entry name" value="SGNH_hydro"/>
</dbReference>
<dbReference type="Gene3D" id="3.40.50.1110">
    <property type="entry name" value="SGNH hydrolase"/>
    <property type="match status" value="1"/>
</dbReference>
<dbReference type="Pfam" id="PF13472">
    <property type="entry name" value="Lipase_GDSL_2"/>
    <property type="match status" value="1"/>
</dbReference>
<organism evidence="2 3">
    <name type="scientific">Lachancea dasiensis</name>
    <dbReference type="NCBI Taxonomy" id="1072105"/>
    <lineage>
        <taxon>Eukaryota</taxon>
        <taxon>Fungi</taxon>
        <taxon>Dikarya</taxon>
        <taxon>Ascomycota</taxon>
        <taxon>Saccharomycotina</taxon>
        <taxon>Saccharomycetes</taxon>
        <taxon>Saccharomycetales</taxon>
        <taxon>Saccharomycetaceae</taxon>
        <taxon>Lachancea</taxon>
    </lineage>
</organism>
<dbReference type="CDD" id="cd01838">
    <property type="entry name" value="Isoamyl_acetate_hydrolase_like"/>
    <property type="match status" value="1"/>
</dbReference>
<dbReference type="SUPFAM" id="SSF52266">
    <property type="entry name" value="SGNH hydrolase"/>
    <property type="match status" value="1"/>
</dbReference>
<dbReference type="InterPro" id="IPR045136">
    <property type="entry name" value="Iah1-like"/>
</dbReference>
<dbReference type="STRING" id="1266660.A0A1G4K5J7"/>
<keyword evidence="3" id="KW-1185">Reference proteome</keyword>
<proteinExistence type="predicted"/>
<protein>
    <submittedName>
        <fullName evidence="2">LADA_0H17502g1_1</fullName>
    </submittedName>
</protein>
<reference evidence="2 3" key="1">
    <citation type="submission" date="2016-03" db="EMBL/GenBank/DDBJ databases">
        <authorList>
            <person name="Devillers H."/>
        </authorList>
    </citation>
    <scope>NUCLEOTIDE SEQUENCE [LARGE SCALE GENOMIC DNA]</scope>
    <source>
        <strain evidence="2">CBS 10888</strain>
    </source>
</reference>
<dbReference type="EMBL" id="LT598461">
    <property type="protein sequence ID" value="SCU99092.1"/>
    <property type="molecule type" value="Genomic_DNA"/>
</dbReference>
<evidence type="ECO:0000313" key="2">
    <source>
        <dbReference type="EMBL" id="SCU99092.1"/>
    </source>
</evidence>
<dbReference type="PANTHER" id="PTHR14209">
    <property type="entry name" value="ISOAMYL ACETATE-HYDROLYZING ESTERASE 1"/>
    <property type="match status" value="1"/>
</dbReference>
<dbReference type="PANTHER" id="PTHR14209:SF19">
    <property type="entry name" value="ISOAMYL ACETATE-HYDROLYZING ESTERASE 1 HOMOLOG"/>
    <property type="match status" value="1"/>
</dbReference>
<gene>
    <name evidence="2" type="ORF">LADA_0H17502G</name>
</gene>
<evidence type="ECO:0000313" key="3">
    <source>
        <dbReference type="Proteomes" id="UP000190274"/>
    </source>
</evidence>
<accession>A0A1G4K5J7</accession>
<dbReference type="Proteomes" id="UP000190274">
    <property type="component" value="Chromosome H"/>
</dbReference>
<dbReference type="GO" id="GO:0016788">
    <property type="term" value="F:hydrolase activity, acting on ester bonds"/>
    <property type="evidence" value="ECO:0007669"/>
    <property type="project" value="EnsemblFungi"/>
</dbReference>
<dbReference type="FunFam" id="3.40.50.1110:FF:000022">
    <property type="entry name" value="Isoamyl acetate-hydrolyzing esterase"/>
    <property type="match status" value="1"/>
</dbReference>
<dbReference type="InterPro" id="IPR036514">
    <property type="entry name" value="SGNH_hydro_sf"/>
</dbReference>